<organism evidence="1 2">
    <name type="scientific">Henosepilachna vigintioctopunctata</name>
    <dbReference type="NCBI Taxonomy" id="420089"/>
    <lineage>
        <taxon>Eukaryota</taxon>
        <taxon>Metazoa</taxon>
        <taxon>Ecdysozoa</taxon>
        <taxon>Arthropoda</taxon>
        <taxon>Hexapoda</taxon>
        <taxon>Insecta</taxon>
        <taxon>Pterygota</taxon>
        <taxon>Neoptera</taxon>
        <taxon>Endopterygota</taxon>
        <taxon>Coleoptera</taxon>
        <taxon>Polyphaga</taxon>
        <taxon>Cucujiformia</taxon>
        <taxon>Coccinelloidea</taxon>
        <taxon>Coccinellidae</taxon>
        <taxon>Epilachninae</taxon>
        <taxon>Epilachnini</taxon>
        <taxon>Henosepilachna</taxon>
    </lineage>
</organism>
<comment type="caution">
    <text evidence="1">The sequence shown here is derived from an EMBL/GenBank/DDBJ whole genome shotgun (WGS) entry which is preliminary data.</text>
</comment>
<name>A0AAW1UGC2_9CUCU</name>
<dbReference type="Proteomes" id="UP001431783">
    <property type="component" value="Unassembled WGS sequence"/>
</dbReference>
<sequence length="108" mass="12283">MDVAFEKAEGILHSIYGDVEFGETHYEIEGFTFNTVFPITNANLKKGKFGTAILLELNDQFVYLPQRSTEVLKDKLNYLKDQIYGLKVTGLKEYANLSPSVLFEIVEL</sequence>
<dbReference type="AlphaFoldDB" id="A0AAW1UGC2"/>
<gene>
    <name evidence="1" type="ORF">WA026_021339</name>
</gene>
<accession>A0AAW1UGC2</accession>
<protein>
    <submittedName>
        <fullName evidence="1">Uncharacterized protein</fullName>
    </submittedName>
</protein>
<keyword evidence="2" id="KW-1185">Reference proteome</keyword>
<dbReference type="EMBL" id="JARQZJ010000046">
    <property type="protein sequence ID" value="KAK9878324.1"/>
    <property type="molecule type" value="Genomic_DNA"/>
</dbReference>
<evidence type="ECO:0000313" key="2">
    <source>
        <dbReference type="Proteomes" id="UP001431783"/>
    </source>
</evidence>
<proteinExistence type="predicted"/>
<reference evidence="1 2" key="1">
    <citation type="submission" date="2023-03" db="EMBL/GenBank/DDBJ databases">
        <title>Genome insight into feeding habits of ladybird beetles.</title>
        <authorList>
            <person name="Li H.-S."/>
            <person name="Huang Y.-H."/>
            <person name="Pang H."/>
        </authorList>
    </citation>
    <scope>NUCLEOTIDE SEQUENCE [LARGE SCALE GENOMIC DNA]</scope>
    <source>
        <strain evidence="1">SYSU_2023b</strain>
        <tissue evidence="1">Whole body</tissue>
    </source>
</reference>
<evidence type="ECO:0000313" key="1">
    <source>
        <dbReference type="EMBL" id="KAK9878324.1"/>
    </source>
</evidence>